<protein>
    <submittedName>
        <fullName evidence="1">Uncharacterized protein</fullName>
    </submittedName>
</protein>
<comment type="caution">
    <text evidence="1">The sequence shown here is derived from an EMBL/GenBank/DDBJ whole genome shotgun (WGS) entry which is preliminary data.</text>
</comment>
<organism evidence="1 2">
    <name type="scientific">Melastoma candidum</name>
    <dbReference type="NCBI Taxonomy" id="119954"/>
    <lineage>
        <taxon>Eukaryota</taxon>
        <taxon>Viridiplantae</taxon>
        <taxon>Streptophyta</taxon>
        <taxon>Embryophyta</taxon>
        <taxon>Tracheophyta</taxon>
        <taxon>Spermatophyta</taxon>
        <taxon>Magnoliopsida</taxon>
        <taxon>eudicotyledons</taxon>
        <taxon>Gunneridae</taxon>
        <taxon>Pentapetalae</taxon>
        <taxon>rosids</taxon>
        <taxon>malvids</taxon>
        <taxon>Myrtales</taxon>
        <taxon>Melastomataceae</taxon>
        <taxon>Melastomatoideae</taxon>
        <taxon>Melastomateae</taxon>
        <taxon>Melastoma</taxon>
    </lineage>
</organism>
<reference evidence="2" key="1">
    <citation type="journal article" date="2023" name="Front. Plant Sci.">
        <title>Chromosomal-level genome assembly of Melastoma candidum provides insights into trichome evolution.</title>
        <authorList>
            <person name="Zhong Y."/>
            <person name="Wu W."/>
            <person name="Sun C."/>
            <person name="Zou P."/>
            <person name="Liu Y."/>
            <person name="Dai S."/>
            <person name="Zhou R."/>
        </authorList>
    </citation>
    <scope>NUCLEOTIDE SEQUENCE [LARGE SCALE GENOMIC DNA]</scope>
</reference>
<evidence type="ECO:0000313" key="2">
    <source>
        <dbReference type="Proteomes" id="UP001057402"/>
    </source>
</evidence>
<accession>A0ACB9R123</accession>
<keyword evidence="2" id="KW-1185">Reference proteome</keyword>
<dbReference type="EMBL" id="CM042883">
    <property type="protein sequence ID" value="KAI4372218.1"/>
    <property type="molecule type" value="Genomic_DNA"/>
</dbReference>
<proteinExistence type="predicted"/>
<sequence length="229" mass="24061">MSEPNDPYPDPTDPSPRGKRPASTRHRHRIPRAPQRAQSSAAAGKHPVFRGVRCRSGKWVSEIREPRKTSRIWLGTYPTPEMAAAAYDAAALALRSGDALLNFPHLANSYPVPESSSPADIQKAAAVAAAAMGGDAGTSGGDSQGRDSTGYGASVSESSAAAGASASAGNTFNELQQHEGFAYEEELFNMPNLLTDMAGGMMISLPSINSPPSDDSPSSSDVENLWSYP</sequence>
<name>A0ACB9R123_9MYRT</name>
<gene>
    <name evidence="1" type="ORF">MLD38_010479</name>
</gene>
<dbReference type="Proteomes" id="UP001057402">
    <property type="component" value="Chromosome 4"/>
</dbReference>
<evidence type="ECO:0000313" key="1">
    <source>
        <dbReference type="EMBL" id="KAI4372218.1"/>
    </source>
</evidence>